<dbReference type="GO" id="GO:0008270">
    <property type="term" value="F:zinc ion binding"/>
    <property type="evidence" value="ECO:0007669"/>
    <property type="project" value="InterPro"/>
</dbReference>
<feature type="domain" description="Zn(2)-C6 fungal-type" evidence="3">
    <location>
        <begin position="132"/>
        <end position="160"/>
    </location>
</feature>
<dbReference type="InterPro" id="IPR001138">
    <property type="entry name" value="Zn2Cys6_DnaBD"/>
</dbReference>
<dbReference type="CDD" id="cd00067">
    <property type="entry name" value="GAL4"/>
    <property type="match status" value="1"/>
</dbReference>
<dbReference type="InterPro" id="IPR053175">
    <property type="entry name" value="DHMBA_Reg_Transcription_Factor"/>
</dbReference>
<evidence type="ECO:0000313" key="5">
    <source>
        <dbReference type="Proteomes" id="UP000800094"/>
    </source>
</evidence>
<evidence type="ECO:0000259" key="3">
    <source>
        <dbReference type="PROSITE" id="PS50048"/>
    </source>
</evidence>
<dbReference type="GeneID" id="54587630"/>
<feature type="compositionally biased region" description="Low complexity" evidence="2">
    <location>
        <begin position="169"/>
        <end position="191"/>
    </location>
</feature>
<gene>
    <name evidence="4" type="ORF">BU26DRAFT_573236</name>
</gene>
<dbReference type="InterPro" id="IPR036864">
    <property type="entry name" value="Zn2-C6_fun-type_DNA-bd_sf"/>
</dbReference>
<feature type="region of interest" description="Disordered" evidence="2">
    <location>
        <begin position="1"/>
        <end position="96"/>
    </location>
</feature>
<keyword evidence="5" id="KW-1185">Reference proteome</keyword>
<dbReference type="RefSeq" id="XP_033690550.1">
    <property type="nucleotide sequence ID" value="XM_033834300.1"/>
</dbReference>
<reference evidence="4" key="1">
    <citation type="journal article" date="2020" name="Stud. Mycol.">
        <title>101 Dothideomycetes genomes: a test case for predicting lifestyles and emergence of pathogens.</title>
        <authorList>
            <person name="Haridas S."/>
            <person name="Albert R."/>
            <person name="Binder M."/>
            <person name="Bloem J."/>
            <person name="Labutti K."/>
            <person name="Salamov A."/>
            <person name="Andreopoulos B."/>
            <person name="Baker S."/>
            <person name="Barry K."/>
            <person name="Bills G."/>
            <person name="Bluhm B."/>
            <person name="Cannon C."/>
            <person name="Castanera R."/>
            <person name="Culley D."/>
            <person name="Daum C."/>
            <person name="Ezra D."/>
            <person name="Gonzalez J."/>
            <person name="Henrissat B."/>
            <person name="Kuo A."/>
            <person name="Liang C."/>
            <person name="Lipzen A."/>
            <person name="Lutzoni F."/>
            <person name="Magnuson J."/>
            <person name="Mondo S."/>
            <person name="Nolan M."/>
            <person name="Ohm R."/>
            <person name="Pangilinan J."/>
            <person name="Park H.-J."/>
            <person name="Ramirez L."/>
            <person name="Alfaro M."/>
            <person name="Sun H."/>
            <person name="Tritt A."/>
            <person name="Yoshinaga Y."/>
            <person name="Zwiers L.-H."/>
            <person name="Turgeon B."/>
            <person name="Goodwin S."/>
            <person name="Spatafora J."/>
            <person name="Crous P."/>
            <person name="Grigoriev I."/>
        </authorList>
    </citation>
    <scope>NUCLEOTIDE SEQUENCE</scope>
    <source>
        <strain evidence="4">CBS 122368</strain>
    </source>
</reference>
<dbReference type="AlphaFoldDB" id="A0A6A6IYX6"/>
<accession>A0A6A6IYX6</accession>
<evidence type="ECO:0000256" key="2">
    <source>
        <dbReference type="SAM" id="MobiDB-lite"/>
    </source>
</evidence>
<dbReference type="EMBL" id="ML987189">
    <property type="protein sequence ID" value="KAF2255546.1"/>
    <property type="molecule type" value="Genomic_DNA"/>
</dbReference>
<dbReference type="GO" id="GO:0000981">
    <property type="term" value="F:DNA-binding transcription factor activity, RNA polymerase II-specific"/>
    <property type="evidence" value="ECO:0007669"/>
    <property type="project" value="InterPro"/>
</dbReference>
<keyword evidence="1" id="KW-0539">Nucleus</keyword>
<dbReference type="PROSITE" id="PS00463">
    <property type="entry name" value="ZN2_CY6_FUNGAL_1"/>
    <property type="match status" value="1"/>
</dbReference>
<dbReference type="PANTHER" id="PTHR38791">
    <property type="entry name" value="ZN(II)2CYS6 TRANSCRIPTION FACTOR (EUROFUNG)-RELATED-RELATED"/>
    <property type="match status" value="1"/>
</dbReference>
<feature type="compositionally biased region" description="Polar residues" evidence="2">
    <location>
        <begin position="7"/>
        <end position="37"/>
    </location>
</feature>
<dbReference type="OrthoDB" id="5375558at2759"/>
<feature type="region of interest" description="Disordered" evidence="2">
    <location>
        <begin position="164"/>
        <end position="281"/>
    </location>
</feature>
<feature type="compositionally biased region" description="Low complexity" evidence="2">
    <location>
        <begin position="198"/>
        <end position="217"/>
    </location>
</feature>
<name>A0A6A6IYX6_9PLEO</name>
<dbReference type="SUPFAM" id="SSF57701">
    <property type="entry name" value="Zn2/Cys6 DNA-binding domain"/>
    <property type="match status" value="1"/>
</dbReference>
<organism evidence="4 5">
    <name type="scientific">Trematosphaeria pertusa</name>
    <dbReference type="NCBI Taxonomy" id="390896"/>
    <lineage>
        <taxon>Eukaryota</taxon>
        <taxon>Fungi</taxon>
        <taxon>Dikarya</taxon>
        <taxon>Ascomycota</taxon>
        <taxon>Pezizomycotina</taxon>
        <taxon>Dothideomycetes</taxon>
        <taxon>Pleosporomycetidae</taxon>
        <taxon>Pleosporales</taxon>
        <taxon>Massarineae</taxon>
        <taxon>Trematosphaeriaceae</taxon>
        <taxon>Trematosphaeria</taxon>
    </lineage>
</organism>
<sequence>MADQHTRQQSYPSPQMNSAYAYPQSNEPYRSPQGNQMSLPSLPPLNLPPIQAPPPQPQPGQGQPPMGSPLPPPQHGIPQYYAHPAHPPPGQPMNMGSQHLAMRYQLPPQPGEQRILSGGRHKKEIKRRTKTGCLTCRKRRIKCDEAHPVCRNCQKSKRDCLGYDPIFKQQPGPAQIQPAPNSAPHPTSAPSSAPPTTAPYSSQVPQGYAPAATAGYAPPVPATGSGHPPHENFNSSAIDPALAATDPAMHGQTPYNGVHALNPALRGSPYSSGPSDGQPIKGKQLKISDIFSIANHHPPEIPPRPASIPKELDDEFSTIFTNDYCVGLDVMLETKWFSTNNNALSRIFADKSLHEEAIFFTETVKYRSGTSDMSGVFSQEARLIWHLLGCCRHAAPATNGTNGTAPASAENEDISLKEVRARFIILEALLTNQNLESNPLRQVSYPADIPEYKKMEVEFWEQLGEFVVHSDSEFAPPGSTDYALGRMRNVLNAHEVRDTIYSIAIARHIGNRIRGFPNALPASVDQNPENDLTKLNVAMSFISHECRSGSQQVIARICDMAMLSWTVSRAP</sequence>
<dbReference type="PANTHER" id="PTHR38791:SF13">
    <property type="entry name" value="ZN(2)-C6 FUNGAL-TYPE DOMAIN-CONTAINING PROTEIN"/>
    <property type="match status" value="1"/>
</dbReference>
<dbReference type="Proteomes" id="UP000800094">
    <property type="component" value="Unassembled WGS sequence"/>
</dbReference>
<dbReference type="Pfam" id="PF00172">
    <property type="entry name" value="Zn_clus"/>
    <property type="match status" value="1"/>
</dbReference>
<dbReference type="SMART" id="SM00066">
    <property type="entry name" value="GAL4"/>
    <property type="match status" value="1"/>
</dbReference>
<evidence type="ECO:0000313" key="4">
    <source>
        <dbReference type="EMBL" id="KAF2255546.1"/>
    </source>
</evidence>
<proteinExistence type="predicted"/>
<dbReference type="Gene3D" id="4.10.240.10">
    <property type="entry name" value="Zn(2)-C6 fungal-type DNA-binding domain"/>
    <property type="match status" value="1"/>
</dbReference>
<protein>
    <recommendedName>
        <fullName evidence="3">Zn(2)-C6 fungal-type domain-containing protein</fullName>
    </recommendedName>
</protein>
<feature type="compositionally biased region" description="Pro residues" evidence="2">
    <location>
        <begin position="66"/>
        <end position="75"/>
    </location>
</feature>
<dbReference type="PROSITE" id="PS50048">
    <property type="entry name" value="ZN2_CY6_FUNGAL_2"/>
    <property type="match status" value="1"/>
</dbReference>
<feature type="compositionally biased region" description="Pro residues" evidence="2">
    <location>
        <begin position="41"/>
        <end position="58"/>
    </location>
</feature>
<evidence type="ECO:0000256" key="1">
    <source>
        <dbReference type="ARBA" id="ARBA00023242"/>
    </source>
</evidence>